<organism evidence="1 2">
    <name type="scientific">Pipistrellus kuhlii</name>
    <name type="common">Kuhl's pipistrelle</name>
    <dbReference type="NCBI Taxonomy" id="59472"/>
    <lineage>
        <taxon>Eukaryota</taxon>
        <taxon>Metazoa</taxon>
        <taxon>Chordata</taxon>
        <taxon>Craniata</taxon>
        <taxon>Vertebrata</taxon>
        <taxon>Euteleostomi</taxon>
        <taxon>Mammalia</taxon>
        <taxon>Eutheria</taxon>
        <taxon>Laurasiatheria</taxon>
        <taxon>Chiroptera</taxon>
        <taxon>Yangochiroptera</taxon>
        <taxon>Vespertilionidae</taxon>
        <taxon>Pipistrellus</taxon>
    </lineage>
</organism>
<dbReference type="AlphaFoldDB" id="A0A7J7YMP2"/>
<accession>A0A7J7YMP2</accession>
<name>A0A7J7YMP2_PIPKU</name>
<proteinExistence type="predicted"/>
<evidence type="ECO:0000313" key="2">
    <source>
        <dbReference type="Proteomes" id="UP000558488"/>
    </source>
</evidence>
<keyword evidence="2" id="KW-1185">Reference proteome</keyword>
<evidence type="ECO:0000313" key="1">
    <source>
        <dbReference type="EMBL" id="KAF6363135.1"/>
    </source>
</evidence>
<protein>
    <submittedName>
        <fullName evidence="1">Uncharacterized protein</fullName>
    </submittedName>
</protein>
<dbReference type="EMBL" id="JACAGB010000005">
    <property type="protein sequence ID" value="KAF6363135.1"/>
    <property type="molecule type" value="Genomic_DNA"/>
</dbReference>
<comment type="caution">
    <text evidence="1">The sequence shown here is derived from an EMBL/GenBank/DDBJ whole genome shotgun (WGS) entry which is preliminary data.</text>
</comment>
<reference evidence="1 2" key="1">
    <citation type="journal article" date="2020" name="Nature">
        <title>Six reference-quality genomes reveal evolution of bat adaptations.</title>
        <authorList>
            <person name="Jebb D."/>
            <person name="Huang Z."/>
            <person name="Pippel M."/>
            <person name="Hughes G.M."/>
            <person name="Lavrichenko K."/>
            <person name="Devanna P."/>
            <person name="Winkler S."/>
            <person name="Jermiin L.S."/>
            <person name="Skirmuntt E.C."/>
            <person name="Katzourakis A."/>
            <person name="Burkitt-Gray L."/>
            <person name="Ray D.A."/>
            <person name="Sullivan K.A.M."/>
            <person name="Roscito J.G."/>
            <person name="Kirilenko B.M."/>
            <person name="Davalos L.M."/>
            <person name="Corthals A.P."/>
            <person name="Power M.L."/>
            <person name="Jones G."/>
            <person name="Ransome R.D."/>
            <person name="Dechmann D.K.N."/>
            <person name="Locatelli A.G."/>
            <person name="Puechmaille S.J."/>
            <person name="Fedrigo O."/>
            <person name="Jarvis E.D."/>
            <person name="Hiller M."/>
            <person name="Vernes S.C."/>
            <person name="Myers E.W."/>
            <person name="Teeling E.C."/>
        </authorList>
    </citation>
    <scope>NUCLEOTIDE SEQUENCE [LARGE SCALE GENOMIC DNA]</scope>
    <source>
        <strain evidence="1">MPipKuh1</strain>
        <tissue evidence="1">Flight muscle</tissue>
    </source>
</reference>
<sequence length="122" mass="14080">MVDLVTACIWQLQVIPQHIWERCAQRLWRISLLKIFFPNYCRDYTNYLLLHFLSEHSKIQLVSGIAFPFHHDLDGLSLYTQLQAQCMKFVHRGGGWGGEGRDGIPQPSLHPLQSGTAWVMSD</sequence>
<dbReference type="Proteomes" id="UP000558488">
    <property type="component" value="Unassembled WGS sequence"/>
</dbReference>
<gene>
    <name evidence="1" type="ORF">mPipKuh1_010132</name>
</gene>